<dbReference type="GO" id="GO:0015149">
    <property type="term" value="F:hexose transmembrane transporter activity"/>
    <property type="evidence" value="ECO:0007669"/>
    <property type="project" value="TreeGrafter"/>
</dbReference>
<dbReference type="InterPro" id="IPR020846">
    <property type="entry name" value="MFS_dom"/>
</dbReference>
<comment type="catalytic activity">
    <reaction evidence="11">
        <text>D-glucosamine(out) = D-glucosamine(in)</text>
        <dbReference type="Rhea" id="RHEA:78423"/>
        <dbReference type="ChEBI" id="CHEBI:58723"/>
    </reaction>
    <physiologicalReaction direction="left-to-right" evidence="11">
        <dbReference type="Rhea" id="RHEA:78424"/>
    </physiologicalReaction>
</comment>
<evidence type="ECO:0000256" key="4">
    <source>
        <dbReference type="ARBA" id="ARBA00022692"/>
    </source>
</evidence>
<sequence>MVKRDQRKGMCVAPYSAQLVCAAVIGSFLFGYSIANLNTTIEYVSLSLRWCGDDVTINCDASRFNQASINTMVFAGAALGCFIGGQLVSFGRRRTLLYNNLAFIAGALLSALAVDFWSLLIGRIITGLSVGVVTVAVPLYIAEVTEKESRGFYGSMHQLMITIGILFAIALGLPQASLTVSPPPLAPFENTWWRVVLGLGGVPAAISFIAFSLVYPFETPHFLVTRKREGEARHVLERLVLSSVSKRGGAADDSPSRAESRRVTSLSTAGRTSSPAPHPPQQTPVDAQHTTTEGSRLLAADSAAAEQVERRLSEIVRAVDEANQASSKQMSLLSAMAMSPQHRHAIIVGTVLSALQQWSGINTFIAASNDVFIKAGVPQGSATLCSTAMATLNVVVTIGAASAIDSALGRRGLLLIGTAGQGLSLLPTSIAYMVGGPESKAVVYLSVMSVLGFVFFFAVAYGPVLWVYLNEIYPVEIRGTAVALASAMNWTSTLIVVFLQKYMPNSIAYSLFAGLCLFACVFTYMYVLETKGKSIDQSPFFATTQQQQQQQPPDEEAPTRTAQQQLQQQEGG</sequence>
<comment type="catalytic activity">
    <reaction evidence="12">
        <text>D-fructose(out) = D-fructose(in)</text>
        <dbReference type="Rhea" id="RHEA:60372"/>
        <dbReference type="ChEBI" id="CHEBI:37721"/>
    </reaction>
    <physiologicalReaction direction="left-to-right" evidence="12">
        <dbReference type="Rhea" id="RHEA:60373"/>
    </physiologicalReaction>
</comment>
<feature type="transmembrane region" description="Helical" evidence="15">
    <location>
        <begin position="12"/>
        <end position="35"/>
    </location>
</feature>
<evidence type="ECO:0000256" key="15">
    <source>
        <dbReference type="SAM" id="Phobius"/>
    </source>
</evidence>
<keyword evidence="4 15" id="KW-0812">Transmembrane</keyword>
<comment type="catalytic activity">
    <reaction evidence="7">
        <text>D-galactose(in) = D-galactose(out)</text>
        <dbReference type="Rhea" id="RHEA:34915"/>
        <dbReference type="ChEBI" id="CHEBI:4139"/>
    </reaction>
    <physiologicalReaction direction="right-to-left" evidence="7">
        <dbReference type="Rhea" id="RHEA:34917"/>
    </physiologicalReaction>
</comment>
<evidence type="ECO:0000256" key="11">
    <source>
        <dbReference type="ARBA" id="ARBA00044668"/>
    </source>
</evidence>
<feature type="transmembrane region" description="Helical" evidence="15">
    <location>
        <begin position="120"/>
        <end position="141"/>
    </location>
</feature>
<dbReference type="OMA" id="FIPINHD"/>
<evidence type="ECO:0000259" key="16">
    <source>
        <dbReference type="PROSITE" id="PS50850"/>
    </source>
</evidence>
<dbReference type="PANTHER" id="PTHR23503:SF8">
    <property type="entry name" value="FACILITATED GLUCOSE TRANSPORTER PROTEIN 1"/>
    <property type="match status" value="1"/>
</dbReference>
<feature type="transmembrane region" description="Helical" evidence="15">
    <location>
        <begin position="193"/>
        <end position="217"/>
    </location>
</feature>
<dbReference type="PhylomeDB" id="A0A0G4FGD1"/>
<dbReference type="STRING" id="1169540.A0A0G4FGD1"/>
<feature type="transmembrane region" description="Helical" evidence="15">
    <location>
        <begin position="413"/>
        <end position="435"/>
    </location>
</feature>
<keyword evidence="6 15" id="KW-0472">Membrane</keyword>
<feature type="compositionally biased region" description="Polar residues" evidence="14">
    <location>
        <begin position="283"/>
        <end position="293"/>
    </location>
</feature>
<evidence type="ECO:0000256" key="13">
    <source>
        <dbReference type="ARBA" id="ARBA00044780"/>
    </source>
</evidence>
<feature type="transmembrane region" description="Helical" evidence="15">
    <location>
        <begin position="506"/>
        <end position="527"/>
    </location>
</feature>
<evidence type="ECO:0000256" key="7">
    <source>
        <dbReference type="ARBA" id="ARBA00044637"/>
    </source>
</evidence>
<evidence type="ECO:0000256" key="1">
    <source>
        <dbReference type="ARBA" id="ARBA00004141"/>
    </source>
</evidence>
<name>A0A0G4FGD1_VITBC</name>
<keyword evidence="3" id="KW-0813">Transport</keyword>
<feature type="compositionally biased region" description="Polar residues" evidence="14">
    <location>
        <begin position="263"/>
        <end position="275"/>
    </location>
</feature>
<feature type="transmembrane region" description="Helical" evidence="15">
    <location>
        <begin position="97"/>
        <end position="114"/>
    </location>
</feature>
<proteinExistence type="predicted"/>
<dbReference type="PRINTS" id="PR00171">
    <property type="entry name" value="SUGRTRNSPORT"/>
</dbReference>
<comment type="subcellular location">
    <subcellularLocation>
        <location evidence="1">Membrane</location>
        <topology evidence="1">Multi-pass membrane protein</topology>
    </subcellularLocation>
</comment>
<dbReference type="Gene3D" id="1.20.1250.20">
    <property type="entry name" value="MFS general substrate transporter like domains"/>
    <property type="match status" value="2"/>
</dbReference>
<keyword evidence="18" id="KW-1185">Reference proteome</keyword>
<feature type="region of interest" description="Disordered" evidence="14">
    <location>
        <begin position="542"/>
        <end position="572"/>
    </location>
</feature>
<comment type="catalytic activity">
    <reaction evidence="9">
        <text>D-xylose(out) = D-xylose(in)</text>
        <dbReference type="Rhea" id="RHEA:78427"/>
        <dbReference type="ChEBI" id="CHEBI:53455"/>
    </reaction>
    <physiologicalReaction direction="left-to-right" evidence="9">
        <dbReference type="Rhea" id="RHEA:78428"/>
    </physiologicalReaction>
</comment>
<feature type="domain" description="Major facilitator superfamily (MFS) profile" evidence="16">
    <location>
        <begin position="19"/>
        <end position="531"/>
    </location>
</feature>
<evidence type="ECO:0000313" key="17">
    <source>
        <dbReference type="EMBL" id="CEM11888.1"/>
    </source>
</evidence>
<dbReference type="Proteomes" id="UP000041254">
    <property type="component" value="Unassembled WGS sequence"/>
</dbReference>
<organism evidence="17 18">
    <name type="scientific">Vitrella brassicaformis (strain CCMP3155)</name>
    <dbReference type="NCBI Taxonomy" id="1169540"/>
    <lineage>
        <taxon>Eukaryota</taxon>
        <taxon>Sar</taxon>
        <taxon>Alveolata</taxon>
        <taxon>Colpodellida</taxon>
        <taxon>Vitrellaceae</taxon>
        <taxon>Vitrella</taxon>
    </lineage>
</organism>
<feature type="transmembrane region" description="Helical" evidence="15">
    <location>
        <begin position="481"/>
        <end position="500"/>
    </location>
</feature>
<keyword evidence="5 15" id="KW-1133">Transmembrane helix</keyword>
<feature type="transmembrane region" description="Helical" evidence="15">
    <location>
        <begin position="72"/>
        <end position="90"/>
    </location>
</feature>
<gene>
    <name evidence="17" type="ORF">Vbra_15257</name>
</gene>
<comment type="catalytic activity">
    <reaction evidence="8">
        <text>D-glucose(out) = D-glucose(in)</text>
        <dbReference type="Rhea" id="RHEA:60376"/>
        <dbReference type="ChEBI" id="CHEBI:4167"/>
    </reaction>
    <physiologicalReaction direction="left-to-right" evidence="8">
        <dbReference type="Rhea" id="RHEA:60377"/>
    </physiologicalReaction>
</comment>
<evidence type="ECO:0000256" key="5">
    <source>
        <dbReference type="ARBA" id="ARBA00022989"/>
    </source>
</evidence>
<dbReference type="SUPFAM" id="SSF103473">
    <property type="entry name" value="MFS general substrate transporter"/>
    <property type="match status" value="1"/>
</dbReference>
<dbReference type="EMBL" id="CDMY01000427">
    <property type="protein sequence ID" value="CEM11888.1"/>
    <property type="molecule type" value="Genomic_DNA"/>
</dbReference>
<evidence type="ECO:0000256" key="10">
    <source>
        <dbReference type="ARBA" id="ARBA00044662"/>
    </source>
</evidence>
<dbReference type="InParanoid" id="A0A0G4FGD1"/>
<evidence type="ECO:0000256" key="14">
    <source>
        <dbReference type="SAM" id="MobiDB-lite"/>
    </source>
</evidence>
<feature type="region of interest" description="Disordered" evidence="14">
    <location>
        <begin position="247"/>
        <end position="293"/>
    </location>
</feature>
<dbReference type="PROSITE" id="PS50850">
    <property type="entry name" value="MFS"/>
    <property type="match status" value="1"/>
</dbReference>
<dbReference type="AlphaFoldDB" id="A0A0G4FGD1"/>
<dbReference type="PANTHER" id="PTHR23503">
    <property type="entry name" value="SOLUTE CARRIER FAMILY 2"/>
    <property type="match status" value="1"/>
</dbReference>
<protein>
    <recommendedName>
        <fullName evidence="13">Hexose transporter 1</fullName>
    </recommendedName>
</protein>
<comment type="catalytic activity">
    <reaction evidence="10">
        <text>D-mannose(out) = D-mannose(in)</text>
        <dbReference type="Rhea" id="RHEA:78391"/>
        <dbReference type="ChEBI" id="CHEBI:4208"/>
    </reaction>
    <physiologicalReaction direction="left-to-right" evidence="10">
        <dbReference type="Rhea" id="RHEA:78392"/>
    </physiologicalReaction>
</comment>
<accession>A0A0G4FGD1</accession>
<dbReference type="VEuPathDB" id="CryptoDB:Vbra_15257"/>
<evidence type="ECO:0000256" key="8">
    <source>
        <dbReference type="ARBA" id="ARBA00044648"/>
    </source>
</evidence>
<evidence type="ECO:0000313" key="18">
    <source>
        <dbReference type="Proteomes" id="UP000041254"/>
    </source>
</evidence>
<dbReference type="InterPro" id="IPR036259">
    <property type="entry name" value="MFS_trans_sf"/>
</dbReference>
<dbReference type="Pfam" id="PF00083">
    <property type="entry name" value="Sugar_tr"/>
    <property type="match status" value="2"/>
</dbReference>
<evidence type="ECO:0000256" key="3">
    <source>
        <dbReference type="ARBA" id="ARBA00022448"/>
    </source>
</evidence>
<dbReference type="InterPro" id="IPR005829">
    <property type="entry name" value="Sugar_transporter_CS"/>
</dbReference>
<evidence type="ECO:0000256" key="6">
    <source>
        <dbReference type="ARBA" id="ARBA00023136"/>
    </source>
</evidence>
<dbReference type="InterPro" id="IPR045263">
    <property type="entry name" value="GLUT"/>
</dbReference>
<dbReference type="InterPro" id="IPR005828">
    <property type="entry name" value="MFS_sugar_transport-like"/>
</dbReference>
<reference evidence="17 18" key="1">
    <citation type="submission" date="2014-11" db="EMBL/GenBank/DDBJ databases">
        <authorList>
            <person name="Zhu J."/>
            <person name="Qi W."/>
            <person name="Song R."/>
        </authorList>
    </citation>
    <scope>NUCLEOTIDE SEQUENCE [LARGE SCALE GENOMIC DNA]</scope>
</reference>
<feature type="compositionally biased region" description="Low complexity" evidence="14">
    <location>
        <begin position="563"/>
        <end position="572"/>
    </location>
</feature>
<dbReference type="PROSITE" id="PS00217">
    <property type="entry name" value="SUGAR_TRANSPORT_2"/>
    <property type="match status" value="1"/>
</dbReference>
<feature type="transmembrane region" description="Helical" evidence="15">
    <location>
        <begin position="441"/>
        <end position="469"/>
    </location>
</feature>
<evidence type="ECO:0000256" key="9">
    <source>
        <dbReference type="ARBA" id="ARBA00044656"/>
    </source>
</evidence>
<dbReference type="OrthoDB" id="6612291at2759"/>
<evidence type="ECO:0000256" key="2">
    <source>
        <dbReference type="ARBA" id="ARBA00011738"/>
    </source>
</evidence>
<evidence type="ECO:0000256" key="12">
    <source>
        <dbReference type="ARBA" id="ARBA00044710"/>
    </source>
</evidence>
<feature type="transmembrane region" description="Helical" evidence="15">
    <location>
        <begin position="153"/>
        <end position="173"/>
    </location>
</feature>
<comment type="subunit">
    <text evidence="2">Homodimer.</text>
</comment>
<dbReference type="GO" id="GO:0016020">
    <property type="term" value="C:membrane"/>
    <property type="evidence" value="ECO:0007669"/>
    <property type="project" value="UniProtKB-SubCell"/>
</dbReference>
<dbReference type="InterPro" id="IPR003663">
    <property type="entry name" value="Sugar/inositol_transpt"/>
</dbReference>